<organism evidence="8">
    <name type="scientific">Cacopsylla melanoneura</name>
    <dbReference type="NCBI Taxonomy" id="428564"/>
    <lineage>
        <taxon>Eukaryota</taxon>
        <taxon>Metazoa</taxon>
        <taxon>Ecdysozoa</taxon>
        <taxon>Arthropoda</taxon>
        <taxon>Hexapoda</taxon>
        <taxon>Insecta</taxon>
        <taxon>Pterygota</taxon>
        <taxon>Neoptera</taxon>
        <taxon>Paraneoptera</taxon>
        <taxon>Hemiptera</taxon>
        <taxon>Sternorrhyncha</taxon>
        <taxon>Psylloidea</taxon>
        <taxon>Psyllidae</taxon>
        <taxon>Psyllinae</taxon>
        <taxon>Cacopsylla</taxon>
    </lineage>
</organism>
<dbReference type="GO" id="GO:0030134">
    <property type="term" value="C:COPII-coated ER to Golgi transport vesicle"/>
    <property type="evidence" value="ECO:0007669"/>
    <property type="project" value="TreeGrafter"/>
</dbReference>
<feature type="transmembrane region" description="Helical" evidence="7">
    <location>
        <begin position="90"/>
        <end position="110"/>
    </location>
</feature>
<evidence type="ECO:0000256" key="3">
    <source>
        <dbReference type="ARBA" id="ARBA00017877"/>
    </source>
</evidence>
<feature type="transmembrane region" description="Helical" evidence="7">
    <location>
        <begin position="6"/>
        <end position="31"/>
    </location>
</feature>
<keyword evidence="4 7" id="KW-0812">Transmembrane</keyword>
<dbReference type="EMBL" id="HBUF01590191">
    <property type="protein sequence ID" value="CAG6773071.1"/>
    <property type="molecule type" value="Transcribed_RNA"/>
</dbReference>
<keyword evidence="5 7" id="KW-1133">Transmembrane helix</keyword>
<evidence type="ECO:0000256" key="1">
    <source>
        <dbReference type="ARBA" id="ARBA00004141"/>
    </source>
</evidence>
<dbReference type="EMBL" id="HBUF01590193">
    <property type="protein sequence ID" value="CAG6773079.1"/>
    <property type="molecule type" value="Transcribed_RNA"/>
</dbReference>
<dbReference type="EMBL" id="HBUF01590192">
    <property type="protein sequence ID" value="CAG6773075.1"/>
    <property type="molecule type" value="Transcribed_RNA"/>
</dbReference>
<dbReference type="Pfam" id="PF04148">
    <property type="entry name" value="Erv26"/>
    <property type="match status" value="1"/>
</dbReference>
<dbReference type="EMBL" id="HBUF01590190">
    <property type="protein sequence ID" value="CAG6773067.1"/>
    <property type="molecule type" value="Transcribed_RNA"/>
</dbReference>
<evidence type="ECO:0000256" key="4">
    <source>
        <dbReference type="ARBA" id="ARBA00022692"/>
    </source>
</evidence>
<dbReference type="GO" id="GO:0006888">
    <property type="term" value="P:endoplasmic reticulum to Golgi vesicle-mediated transport"/>
    <property type="evidence" value="ECO:0007669"/>
    <property type="project" value="InterPro"/>
</dbReference>
<feature type="transmembrane region" description="Helical" evidence="7">
    <location>
        <begin position="43"/>
        <end position="59"/>
    </location>
</feature>
<evidence type="ECO:0000256" key="7">
    <source>
        <dbReference type="SAM" id="Phobius"/>
    </source>
</evidence>
<feature type="transmembrane region" description="Helical" evidence="7">
    <location>
        <begin position="65"/>
        <end position="83"/>
    </location>
</feature>
<dbReference type="EMBL" id="HBUF01219431">
    <property type="protein sequence ID" value="CAG6668723.1"/>
    <property type="molecule type" value="Transcribed_RNA"/>
</dbReference>
<dbReference type="PANTHER" id="PTHR13144:SF0">
    <property type="entry name" value="PROTEIN TEX261"/>
    <property type="match status" value="1"/>
</dbReference>
<proteinExistence type="inferred from homology"/>
<evidence type="ECO:0000256" key="6">
    <source>
        <dbReference type="ARBA" id="ARBA00023136"/>
    </source>
</evidence>
<keyword evidence="6 7" id="KW-0472">Membrane</keyword>
<accession>A0A8D8MAJ9</accession>
<sequence>MWFFYMLSWVAIFLQICFVVLATAAGLYYLAELVEEYSVLAKKCIQWLIVITILVYVGFFCFEELPNVLILCGVLAQVFHLIIMQDFPFVSVISPSFIIAVVLIIVNHYFAMNYFQANYHSFSEVMAYFTLCLWLVPFSLLVSLSANDMVLPTRAETRPLLSDNEDVITNYFSRRAKKYGLLSFFNYAKESLLPQRSKKVF</sequence>
<dbReference type="EMBL" id="HBUF01590194">
    <property type="protein sequence ID" value="CAG6773082.1"/>
    <property type="molecule type" value="Transcribed_RNA"/>
</dbReference>
<dbReference type="EMBL" id="HBUF01219432">
    <property type="protein sequence ID" value="CAG6668724.1"/>
    <property type="molecule type" value="Transcribed_RNA"/>
</dbReference>
<dbReference type="AlphaFoldDB" id="A0A8D8MAJ9"/>
<comment type="subcellular location">
    <subcellularLocation>
        <location evidence="1">Membrane</location>
        <topology evidence="1">Multi-pass membrane protein</topology>
    </subcellularLocation>
</comment>
<dbReference type="GO" id="GO:0005789">
    <property type="term" value="C:endoplasmic reticulum membrane"/>
    <property type="evidence" value="ECO:0007669"/>
    <property type="project" value="TreeGrafter"/>
</dbReference>
<feature type="transmembrane region" description="Helical" evidence="7">
    <location>
        <begin position="125"/>
        <end position="144"/>
    </location>
</feature>
<comment type="similarity">
    <text evidence="2">Belongs to the SVP26 family.</text>
</comment>
<evidence type="ECO:0000313" key="8">
    <source>
        <dbReference type="EMBL" id="CAG6620883.1"/>
    </source>
</evidence>
<reference evidence="8" key="1">
    <citation type="submission" date="2021-05" db="EMBL/GenBank/DDBJ databases">
        <authorList>
            <person name="Alioto T."/>
            <person name="Alioto T."/>
            <person name="Gomez Garrido J."/>
        </authorList>
    </citation>
    <scope>NUCLEOTIDE SEQUENCE</scope>
</reference>
<dbReference type="EMBL" id="HBUF01048743">
    <property type="protein sequence ID" value="CAG6620883.1"/>
    <property type="molecule type" value="Transcribed_RNA"/>
</dbReference>
<dbReference type="InterPro" id="IPR007277">
    <property type="entry name" value="Svp26/Tex261"/>
</dbReference>
<dbReference type="EMBL" id="HBUF01048744">
    <property type="protein sequence ID" value="CAG6620884.1"/>
    <property type="molecule type" value="Transcribed_RNA"/>
</dbReference>
<name>A0A8D8MAJ9_9HEMI</name>
<dbReference type="GO" id="GO:0000139">
    <property type="term" value="C:Golgi membrane"/>
    <property type="evidence" value="ECO:0007669"/>
    <property type="project" value="TreeGrafter"/>
</dbReference>
<dbReference type="PANTHER" id="PTHR13144">
    <property type="entry name" value="TEX261 PROTEIN"/>
    <property type="match status" value="1"/>
</dbReference>
<dbReference type="EMBL" id="HBUF01390306">
    <property type="protein sequence ID" value="CAG6733577.1"/>
    <property type="molecule type" value="Transcribed_RNA"/>
</dbReference>
<evidence type="ECO:0000256" key="2">
    <source>
        <dbReference type="ARBA" id="ARBA00008096"/>
    </source>
</evidence>
<dbReference type="GO" id="GO:0097020">
    <property type="term" value="F:COPII receptor activity"/>
    <property type="evidence" value="ECO:0007669"/>
    <property type="project" value="InterPro"/>
</dbReference>
<protein>
    <recommendedName>
        <fullName evidence="3">Protein TEX261</fullName>
    </recommendedName>
</protein>
<evidence type="ECO:0000256" key="5">
    <source>
        <dbReference type="ARBA" id="ARBA00022989"/>
    </source>
</evidence>